<keyword evidence="1" id="KW-0812">Transmembrane</keyword>
<evidence type="ECO:0000313" key="2">
    <source>
        <dbReference type="Proteomes" id="UP000887540"/>
    </source>
</evidence>
<keyword evidence="2" id="KW-1185">Reference proteome</keyword>
<evidence type="ECO:0000256" key="1">
    <source>
        <dbReference type="SAM" id="Phobius"/>
    </source>
</evidence>
<dbReference type="AlphaFoldDB" id="A0A914DYP2"/>
<dbReference type="Proteomes" id="UP000887540">
    <property type="component" value="Unplaced"/>
</dbReference>
<dbReference type="WBParaSite" id="ACRNAN_scaffold4621.g20498.t1">
    <property type="protein sequence ID" value="ACRNAN_scaffold4621.g20498.t1"/>
    <property type="gene ID" value="ACRNAN_scaffold4621.g20498"/>
</dbReference>
<evidence type="ECO:0000313" key="3">
    <source>
        <dbReference type="WBParaSite" id="ACRNAN_scaffold4621.g20498.t1"/>
    </source>
</evidence>
<organism evidence="2 3">
    <name type="scientific">Acrobeloides nanus</name>
    <dbReference type="NCBI Taxonomy" id="290746"/>
    <lineage>
        <taxon>Eukaryota</taxon>
        <taxon>Metazoa</taxon>
        <taxon>Ecdysozoa</taxon>
        <taxon>Nematoda</taxon>
        <taxon>Chromadorea</taxon>
        <taxon>Rhabditida</taxon>
        <taxon>Tylenchina</taxon>
        <taxon>Cephalobomorpha</taxon>
        <taxon>Cephaloboidea</taxon>
        <taxon>Cephalobidae</taxon>
        <taxon>Acrobeloides</taxon>
    </lineage>
</organism>
<accession>A0A914DYP2</accession>
<proteinExistence type="predicted"/>
<name>A0A914DYP2_9BILA</name>
<protein>
    <submittedName>
        <fullName evidence="3">Uncharacterized protein</fullName>
    </submittedName>
</protein>
<keyword evidence="1" id="KW-1133">Transmembrane helix</keyword>
<sequence length="143" mass="16661">MLVWLQHRLVSRQQLGQLQQLQLSRPQLKKKIVVSMVVQSWNVVKRSVTKALIMHGGVVLNVLLANTIIRKSMTTCTKRKKSLLLKNLLFIKRFMAKHMVKYMDKSILVLMKPNIVKPMVKYTDMPILVLIQLSKRNLKVLLF</sequence>
<keyword evidence="1" id="KW-0472">Membrane</keyword>
<feature type="transmembrane region" description="Helical" evidence="1">
    <location>
        <begin position="51"/>
        <end position="69"/>
    </location>
</feature>
<reference evidence="3" key="1">
    <citation type="submission" date="2022-11" db="UniProtKB">
        <authorList>
            <consortium name="WormBaseParasite"/>
        </authorList>
    </citation>
    <scope>IDENTIFICATION</scope>
</reference>